<gene>
    <name evidence="2" type="ORF">GPECTOR_56g412</name>
</gene>
<dbReference type="AlphaFoldDB" id="A0A150G6Z9"/>
<evidence type="ECO:0000313" key="3">
    <source>
        <dbReference type="Proteomes" id="UP000075714"/>
    </source>
</evidence>
<feature type="compositionally biased region" description="Gly residues" evidence="1">
    <location>
        <begin position="571"/>
        <end position="588"/>
    </location>
</feature>
<reference evidence="3" key="1">
    <citation type="journal article" date="2016" name="Nat. Commun.">
        <title>The Gonium pectorale genome demonstrates co-option of cell cycle regulation during the evolution of multicellularity.</title>
        <authorList>
            <person name="Hanschen E.R."/>
            <person name="Marriage T.N."/>
            <person name="Ferris P.J."/>
            <person name="Hamaji T."/>
            <person name="Toyoda A."/>
            <person name="Fujiyama A."/>
            <person name="Neme R."/>
            <person name="Noguchi H."/>
            <person name="Minakuchi Y."/>
            <person name="Suzuki M."/>
            <person name="Kawai-Toyooka H."/>
            <person name="Smith D.R."/>
            <person name="Sparks H."/>
            <person name="Anderson J."/>
            <person name="Bakaric R."/>
            <person name="Luria V."/>
            <person name="Karger A."/>
            <person name="Kirschner M.W."/>
            <person name="Durand P.M."/>
            <person name="Michod R.E."/>
            <person name="Nozaki H."/>
            <person name="Olson B.J."/>
        </authorList>
    </citation>
    <scope>NUCLEOTIDE SEQUENCE [LARGE SCALE GENOMIC DNA]</scope>
    <source>
        <strain evidence="3">NIES-2863</strain>
    </source>
</reference>
<comment type="caution">
    <text evidence="2">The sequence shown here is derived from an EMBL/GenBank/DDBJ whole genome shotgun (WGS) entry which is preliminary data.</text>
</comment>
<protein>
    <submittedName>
        <fullName evidence="2">Uncharacterized protein</fullName>
    </submittedName>
</protein>
<proteinExistence type="predicted"/>
<keyword evidence="3" id="KW-1185">Reference proteome</keyword>
<evidence type="ECO:0000313" key="2">
    <source>
        <dbReference type="EMBL" id="KXZ45315.1"/>
    </source>
</evidence>
<feature type="region of interest" description="Disordered" evidence="1">
    <location>
        <begin position="551"/>
        <end position="605"/>
    </location>
</feature>
<feature type="compositionally biased region" description="Pro residues" evidence="1">
    <location>
        <begin position="594"/>
        <end position="605"/>
    </location>
</feature>
<feature type="region of interest" description="Disordered" evidence="1">
    <location>
        <begin position="242"/>
        <end position="271"/>
    </location>
</feature>
<evidence type="ECO:0000256" key="1">
    <source>
        <dbReference type="SAM" id="MobiDB-lite"/>
    </source>
</evidence>
<accession>A0A150G6Z9</accession>
<dbReference type="EMBL" id="LSYV01000057">
    <property type="protein sequence ID" value="KXZ45315.1"/>
    <property type="molecule type" value="Genomic_DNA"/>
</dbReference>
<organism evidence="2 3">
    <name type="scientific">Gonium pectorale</name>
    <name type="common">Green alga</name>
    <dbReference type="NCBI Taxonomy" id="33097"/>
    <lineage>
        <taxon>Eukaryota</taxon>
        <taxon>Viridiplantae</taxon>
        <taxon>Chlorophyta</taxon>
        <taxon>core chlorophytes</taxon>
        <taxon>Chlorophyceae</taxon>
        <taxon>CS clade</taxon>
        <taxon>Chlamydomonadales</taxon>
        <taxon>Volvocaceae</taxon>
        <taxon>Gonium</taxon>
    </lineage>
</organism>
<dbReference type="OrthoDB" id="551259at2759"/>
<name>A0A150G6Z9_GONPE</name>
<feature type="region of interest" description="Disordered" evidence="1">
    <location>
        <begin position="44"/>
        <end position="75"/>
    </location>
</feature>
<feature type="region of interest" description="Disordered" evidence="1">
    <location>
        <begin position="132"/>
        <end position="152"/>
    </location>
</feature>
<dbReference type="Proteomes" id="UP000075714">
    <property type="component" value="Unassembled WGS sequence"/>
</dbReference>
<feature type="compositionally biased region" description="Low complexity" evidence="1">
    <location>
        <begin position="139"/>
        <end position="152"/>
    </location>
</feature>
<sequence>MKPLLHPDAPHPAADDDPAASAARVLTYRILKASSLREVDALLKGRQPRHHGGRPGGGHTAGTARHGSAGGEGASGGVGGVVAVEAAAAPNMIHLAAAARQAVLLGSVAAPGEARALLDRHLLRLTARIWAAPPPPQPASSGSAPGLTAASRAPPAAATTAAAAAANVTVGGVSAAHAEADSAAQPPAAAAAAAPPPSVPLRELGDVLWAYGRLRCKPPPAAWAGLLRPMLLDPAALAQLRSAAAPPPSQALVERRRRGDRDEEDGAAAGAAGQELTKLAVALARMREQDVEVWRLLARATAASAPGLSPRALTSVLWAFGAARMTHGPLLAAAVRAVRLQLPSYNAQDLTCAMWALARLAPPDAPLGGSAASRSAAAVAAARELLYGDLSDAARRSLQQRGFKPPELATLIGAVDEMAGHVEQDHAPAGSHQLSPRLLRVLSQAVRKSMAQLPVGALAEAAAAFRRAGVADAALYRSLAAGLGPRLRHLGPRQLLRAAEALLEAGHADGGFYSRVMVAATPGMAAASPDDLLALVDLCCRLAGAEVSPGAAETGAEEMPPRGAGPAGSVDGAGSGRGAGEGGNGGYEGYVPNGTPPLSSPPPLCTVPPDVVRSLIHEAVLRAVALAEGRQQQPVGGGGGGSGAANAAAAGGEALRLRHWHRLLRAAAAAGWRDEALAGRAADGMLGELAALRPAWLGAVRARAAAEAAGSGGQGYDLTAGDVAAIVHTAATLRLRRRGDVVTAVAAALMDGLNAAAEGYAGGGKAGGAALSAGSGRHLAAMPAAPAPAGAGPGLALAPAAAAELAAGLDYFAPTLDSLAQRTAKAAVAVLRRRLRLPEPAPVGAAAAEAAMGSGAGGEGGAQLG</sequence>